<dbReference type="GO" id="GO:0043546">
    <property type="term" value="F:molybdopterin cofactor binding"/>
    <property type="evidence" value="ECO:0007669"/>
    <property type="project" value="TreeGrafter"/>
</dbReference>
<dbReference type="SUPFAM" id="SSF56524">
    <property type="entry name" value="Oxidoreductase molybdopterin-binding domain"/>
    <property type="match status" value="1"/>
</dbReference>
<gene>
    <name evidence="7" type="ORF">ACA1_131230</name>
</gene>
<reference evidence="7 8" key="1">
    <citation type="journal article" date="2013" name="Genome Biol.">
        <title>Genome of Acanthamoeba castellanii highlights extensive lateral gene transfer and early evolution of tyrosine kinase signaling.</title>
        <authorList>
            <person name="Clarke M."/>
            <person name="Lohan A.J."/>
            <person name="Liu B."/>
            <person name="Lagkouvardos I."/>
            <person name="Roy S."/>
            <person name="Zafar N."/>
            <person name="Bertelli C."/>
            <person name="Schilde C."/>
            <person name="Kianianmomeni A."/>
            <person name="Burglin T.R."/>
            <person name="Frech C."/>
            <person name="Turcotte B."/>
            <person name="Kopec K.O."/>
            <person name="Synnott J.M."/>
            <person name="Choo C."/>
            <person name="Paponov I."/>
            <person name="Finkler A."/>
            <person name="Soon Heng Tan C."/>
            <person name="Hutchins A.P."/>
            <person name="Weinmeier T."/>
            <person name="Rattei T."/>
            <person name="Chu J.S."/>
            <person name="Gimenez G."/>
            <person name="Irimia M."/>
            <person name="Rigden D.J."/>
            <person name="Fitzpatrick D.A."/>
            <person name="Lorenzo-Morales J."/>
            <person name="Bateman A."/>
            <person name="Chiu C.H."/>
            <person name="Tang P."/>
            <person name="Hegemann P."/>
            <person name="Fromm H."/>
            <person name="Raoult D."/>
            <person name="Greub G."/>
            <person name="Miranda-Saavedra D."/>
            <person name="Chen N."/>
            <person name="Nash P."/>
            <person name="Ginger M.L."/>
            <person name="Horn M."/>
            <person name="Schaap P."/>
            <person name="Caler L."/>
            <person name="Loftus B."/>
        </authorList>
    </citation>
    <scope>NUCLEOTIDE SEQUENCE [LARGE SCALE GENOMIC DNA]</scope>
    <source>
        <strain evidence="7 8">Neff</strain>
    </source>
</reference>
<dbReference type="InterPro" id="IPR000572">
    <property type="entry name" value="OxRdtase_Mopterin-bd_dom"/>
</dbReference>
<protein>
    <submittedName>
        <fullName evidence="7">Oxidoreductase molybdopterin binding domain containing protein</fullName>
    </submittedName>
</protein>
<dbReference type="InterPro" id="IPR014756">
    <property type="entry name" value="Ig_E-set"/>
</dbReference>
<dbReference type="InterPro" id="IPR005066">
    <property type="entry name" value="MoCF_OxRdtse_dimer"/>
</dbReference>
<dbReference type="Pfam" id="PF03404">
    <property type="entry name" value="Mo-co_dimer"/>
    <property type="match status" value="1"/>
</dbReference>
<feature type="domain" description="Oxidoreductase molybdopterin-binding" evidence="5">
    <location>
        <begin position="72"/>
        <end position="227"/>
    </location>
</feature>
<evidence type="ECO:0000256" key="2">
    <source>
        <dbReference type="ARBA" id="ARBA00022505"/>
    </source>
</evidence>
<evidence type="ECO:0000259" key="6">
    <source>
        <dbReference type="Pfam" id="PF03404"/>
    </source>
</evidence>
<dbReference type="OrthoDB" id="10051395at2759"/>
<dbReference type="PANTHER" id="PTHR19372:SF7">
    <property type="entry name" value="SULFITE OXIDASE, MITOCHONDRIAL"/>
    <property type="match status" value="1"/>
</dbReference>
<dbReference type="EMBL" id="KB008070">
    <property type="protein sequence ID" value="ELR14142.1"/>
    <property type="molecule type" value="Genomic_DNA"/>
</dbReference>
<dbReference type="PRINTS" id="PR00407">
    <property type="entry name" value="EUMOPTERIN"/>
</dbReference>
<comment type="cofactor">
    <cofactor evidence="1">
        <name>Mo-molybdopterin</name>
        <dbReference type="ChEBI" id="CHEBI:71302"/>
    </cofactor>
</comment>
<keyword evidence="8" id="KW-1185">Reference proteome</keyword>
<dbReference type="GeneID" id="14914722"/>
<organism evidence="7 8">
    <name type="scientific">Acanthamoeba castellanii (strain ATCC 30010 / Neff)</name>
    <dbReference type="NCBI Taxonomy" id="1257118"/>
    <lineage>
        <taxon>Eukaryota</taxon>
        <taxon>Amoebozoa</taxon>
        <taxon>Discosea</taxon>
        <taxon>Longamoebia</taxon>
        <taxon>Centramoebida</taxon>
        <taxon>Acanthamoebidae</taxon>
        <taxon>Acanthamoeba</taxon>
    </lineage>
</organism>
<evidence type="ECO:0000259" key="5">
    <source>
        <dbReference type="Pfam" id="PF00174"/>
    </source>
</evidence>
<dbReference type="VEuPathDB" id="AmoebaDB:ACA1_131230"/>
<dbReference type="GO" id="GO:0020037">
    <property type="term" value="F:heme binding"/>
    <property type="evidence" value="ECO:0007669"/>
    <property type="project" value="TreeGrafter"/>
</dbReference>
<dbReference type="GO" id="GO:0006790">
    <property type="term" value="P:sulfur compound metabolic process"/>
    <property type="evidence" value="ECO:0007669"/>
    <property type="project" value="TreeGrafter"/>
</dbReference>
<dbReference type="PANTHER" id="PTHR19372">
    <property type="entry name" value="SULFITE REDUCTASE"/>
    <property type="match status" value="1"/>
</dbReference>
<dbReference type="Gene3D" id="2.60.40.650">
    <property type="match status" value="1"/>
</dbReference>
<dbReference type="InterPro" id="IPR008335">
    <property type="entry name" value="Mopterin_OxRdtase_euk"/>
</dbReference>
<dbReference type="RefSeq" id="XP_004336155.1">
    <property type="nucleotide sequence ID" value="XM_004336107.1"/>
</dbReference>
<evidence type="ECO:0000313" key="7">
    <source>
        <dbReference type="EMBL" id="ELR14142.1"/>
    </source>
</evidence>
<proteinExistence type="predicted"/>
<dbReference type="GO" id="GO:0030151">
    <property type="term" value="F:molybdenum ion binding"/>
    <property type="evidence" value="ECO:0007669"/>
    <property type="project" value="InterPro"/>
</dbReference>
<sequence length="391" mass="43978">MEKAKTVSKEVRKDVKQMTFPYHTDKTDDFTSEEVNLANRCHGLHLEGLDLALTPAGMHYLLIHFDIPTGPATAESTYRLKLRGLVDRPLELSMADIRRRPRVSIPVTMEYWTHVPWQNEALGTAVWTGTPLKDLLEEAGLQDKAIELLFTGLDKGLQGGEMQYYQRCLTIDDATREEVILAYEMNGQPLLPQHGAPLRLIVPGWYGMTNVKWLDSIEAISTPFDGYQMQAYMFTQYPGDPQGKRMRHLKVRSLMVPPGVPDFFTRVRLVEEGNVKLKGRAWAGPLAVKQVLVSVDGGVTWAEATLAAKAVGKFAWIAWSFEWRNARAGAKHFLMTKAIDELGNVQDNAEEWNYYAMGATVPQSVPVVVVSSPEWRITGKPLPNPPRHPKL</sequence>
<accession>L8GME7</accession>
<dbReference type="KEGG" id="acan:ACA1_131230"/>
<dbReference type="InterPro" id="IPR036374">
    <property type="entry name" value="OxRdtase_Mopterin-bd_sf"/>
</dbReference>
<keyword evidence="4" id="KW-0560">Oxidoreductase</keyword>
<dbReference type="STRING" id="1257118.L8GME7"/>
<dbReference type="AlphaFoldDB" id="L8GME7"/>
<evidence type="ECO:0000256" key="3">
    <source>
        <dbReference type="ARBA" id="ARBA00022723"/>
    </source>
</evidence>
<evidence type="ECO:0000313" key="8">
    <source>
        <dbReference type="Proteomes" id="UP000011083"/>
    </source>
</evidence>
<dbReference type="SUPFAM" id="SSF81296">
    <property type="entry name" value="E set domains"/>
    <property type="match status" value="1"/>
</dbReference>
<dbReference type="Proteomes" id="UP000011083">
    <property type="component" value="Unassembled WGS sequence"/>
</dbReference>
<dbReference type="OMA" id="ANSGMEW"/>
<dbReference type="GO" id="GO:0008482">
    <property type="term" value="F:sulfite oxidase activity"/>
    <property type="evidence" value="ECO:0007669"/>
    <property type="project" value="TreeGrafter"/>
</dbReference>
<feature type="domain" description="Moybdenum cofactor oxidoreductase dimerisation" evidence="6">
    <location>
        <begin position="249"/>
        <end position="358"/>
    </location>
</feature>
<evidence type="ECO:0000256" key="1">
    <source>
        <dbReference type="ARBA" id="ARBA00001924"/>
    </source>
</evidence>
<name>L8GME7_ACACF</name>
<dbReference type="Gene3D" id="3.90.420.10">
    <property type="entry name" value="Oxidoreductase, molybdopterin-binding domain"/>
    <property type="match status" value="1"/>
</dbReference>
<keyword evidence="2" id="KW-0500">Molybdenum</keyword>
<dbReference type="Pfam" id="PF00174">
    <property type="entry name" value="Oxidored_molyb"/>
    <property type="match status" value="1"/>
</dbReference>
<keyword evidence="3" id="KW-0479">Metal-binding</keyword>
<evidence type="ECO:0000256" key="4">
    <source>
        <dbReference type="ARBA" id="ARBA00023002"/>
    </source>
</evidence>